<proteinExistence type="predicted"/>
<dbReference type="InterPro" id="IPR035986">
    <property type="entry name" value="PKD_dom_sf"/>
</dbReference>
<dbReference type="Gene3D" id="2.60.40.740">
    <property type="match status" value="2"/>
</dbReference>
<dbReference type="Proteomes" id="UP001319180">
    <property type="component" value="Unassembled WGS sequence"/>
</dbReference>
<dbReference type="EMBL" id="JAHESC010000076">
    <property type="protein sequence ID" value="MBT1690642.1"/>
    <property type="molecule type" value="Genomic_DNA"/>
</dbReference>
<dbReference type="Pfam" id="PF13573">
    <property type="entry name" value="SprB"/>
    <property type="match status" value="7"/>
</dbReference>
<dbReference type="InterPro" id="IPR026444">
    <property type="entry name" value="Secre_tail"/>
</dbReference>
<dbReference type="RefSeq" id="WP_254094281.1">
    <property type="nucleotide sequence ID" value="NZ_JAHESC010000076.1"/>
</dbReference>
<dbReference type="SUPFAM" id="SSF49299">
    <property type="entry name" value="PKD domain"/>
    <property type="match status" value="1"/>
</dbReference>
<sequence>MMTHVAIKKHHIIALLAGLFFLAWNPVSGQEEFRIDGESSVCPDGVYYYYIADPPDWSSTNCPRSDVSWVVMGGQFVGGYDNTVYGGGYAVHNTTAVAVIWTGELATRSIYAESRAFSDTGVGAVVCATSIPITFIIPPGNHPPAPAAPAFSGVTNNLCAGQGVTITAATGTSGYTFRHVWEMRINGQAYTSLPHTGSSFTYTTPGVAEASTIEFRVKTQFTACENLESGWVNSGPLFVNPAPPALSLAGVDPQVCADDARVRINITGGNGASKYLFVYNNETVTNNGSGSRPLTGAGTHSIPIRFNPNLGTLPQTFAYQLSFVSESGVPAACVTEGTFALTDESYTLGFSINAVAERCHNTGDGQVNLTHTNGAAPYTYTWTNNQNTDTGSTEDLTAVPGNIKYSVAVRDAHGCAGDTAATVNKPDEVKINSAYLSSDHFDFGVSCHTANFGGVKNDGIITVEAEGGTGTLDYALTSVAHAVTYQADSVIGGLFADTYTVRVRDDNGCEATYSSPVTVSSPAPVSFTDISKTDLQCAGIPTGTLTVNGADGGTESYEYSINGTSFYSSPAFTNLAAQTYTVTIRDEAGCTQRGAVTIGQPASIVPGNITGVLQSCAEKIDGAIQITPAKGGTGARQYSINGTNYKVESTPVLFEGLASANYTIYIRDSSKCTVTQSYFLDVRPKITGVISESQVISCNGRADGALQVVPGGGTGPYTTTWSTGVTGAAIANLVADDYAVTVRDSKGCEGLFTYPLGEPAVLVSGATVSDYTGYGVRCHGSSDGTIDATVTGGTKPYHYSWSTGAVSEGVKGLAPGVYAVAITDARGCQTSSGNLIVREPAAVGVQVDQDRIMNVSCTEGSNGQVTLMATGGAGQYTYARNGIDWQEDPVFAGLKALPYTFTVRDGNGCESTATATLTEPKKLVLEIVSKIETTCGQANGRVEVAAAGGAGNYSYAWYNDDGVQIADGAINSALRSGDYEVMVHDGNACETILPINMNDSDGPHIAQEALVDVTCYASADGVIRVSVSEGQAPYTITWDIAGATGTEVTAVAAGKHWVEVRDAKGCWAKEIFDVWTPDPLTLENIIEEPSCRGDADGRIWVQAAGGNAGPYQYTWDTGETTQELHALPAGTYGITVTDVRMCTHQASIVVPDPMPFVVDAGGNRTICVGQKLTVRAQEDNAQYSWTSSVGFTSVAREVILDTPGEYTLAVISARGCEGADSFTLQTSTDLLQADFLMATEAFAKDTVVVVDISWPVPEGVQWTVPEGVALIAQEDAYGSIVFADPGEYTIVLNTFLGECIATLSKTITIQSGSDSQAGREGSSLITDFDVYPNPNNGRFTVSVVLRRADVVARVRMLSVTGDRRLFDAELLGNGEYQYQGNALPAGVYLVLLEAGKEQRVKRVVVE</sequence>
<keyword evidence="2" id="KW-1185">Reference proteome</keyword>
<protein>
    <submittedName>
        <fullName evidence="1">T9SS type A sorting domain-containing protein</fullName>
    </submittedName>
</protein>
<reference evidence="1 2" key="1">
    <citation type="submission" date="2021-05" db="EMBL/GenBank/DDBJ databases">
        <title>A Polyphasic approach of four new species of the genus Ohtaekwangia: Ohtaekwangia histidinii sp. nov., Ohtaekwangia cretensis sp. nov., Ohtaekwangia indiensis sp. nov., Ohtaekwangia reichenbachii sp. nov. from diverse environment.</title>
        <authorList>
            <person name="Octaviana S."/>
        </authorList>
    </citation>
    <scope>NUCLEOTIDE SEQUENCE [LARGE SCALE GENOMIC DNA]</scope>
    <source>
        <strain evidence="1 2">PWU37</strain>
    </source>
</reference>
<accession>A0AAP2DJI5</accession>
<name>A0AAP2DJI5_9BACT</name>
<evidence type="ECO:0000313" key="2">
    <source>
        <dbReference type="Proteomes" id="UP001319180"/>
    </source>
</evidence>
<evidence type="ECO:0000313" key="1">
    <source>
        <dbReference type="EMBL" id="MBT1690642.1"/>
    </source>
</evidence>
<dbReference type="InterPro" id="IPR025667">
    <property type="entry name" value="SprB_repeat"/>
</dbReference>
<gene>
    <name evidence="1" type="ORF">KK078_29020</name>
</gene>
<dbReference type="NCBIfam" id="TIGR04183">
    <property type="entry name" value="Por_Secre_tail"/>
    <property type="match status" value="1"/>
</dbReference>
<comment type="caution">
    <text evidence="1">The sequence shown here is derived from an EMBL/GenBank/DDBJ whole genome shotgun (WGS) entry which is preliminary data.</text>
</comment>
<organism evidence="1 2">
    <name type="scientific">Dawidia soli</name>
    <dbReference type="NCBI Taxonomy" id="2782352"/>
    <lineage>
        <taxon>Bacteria</taxon>
        <taxon>Pseudomonadati</taxon>
        <taxon>Bacteroidota</taxon>
        <taxon>Cytophagia</taxon>
        <taxon>Cytophagales</taxon>
        <taxon>Chryseotaleaceae</taxon>
        <taxon>Dawidia</taxon>
    </lineage>
</organism>